<protein>
    <submittedName>
        <fullName evidence="8">VanZ family protein</fullName>
    </submittedName>
</protein>
<feature type="transmembrane region" description="Helical" evidence="5">
    <location>
        <begin position="338"/>
        <end position="361"/>
    </location>
</feature>
<keyword evidence="4 5" id="KW-0472">Membrane</keyword>
<keyword evidence="3 5" id="KW-1133">Transmembrane helix</keyword>
<dbReference type="Proteomes" id="UP001203972">
    <property type="component" value="Unassembled WGS sequence"/>
</dbReference>
<dbReference type="PANTHER" id="PTHR36834">
    <property type="entry name" value="MEMBRANE PROTEIN-RELATED"/>
    <property type="match status" value="1"/>
</dbReference>
<proteinExistence type="predicted"/>
<dbReference type="AlphaFoldDB" id="A0AAP2UJX5"/>
<dbReference type="PANTHER" id="PTHR36834:SF1">
    <property type="entry name" value="INTEGRAL MEMBRANE PROTEIN"/>
    <property type="match status" value="1"/>
</dbReference>
<dbReference type="InterPro" id="IPR006976">
    <property type="entry name" value="VanZ-like"/>
</dbReference>
<feature type="transmembrane region" description="Helical" evidence="5">
    <location>
        <begin position="174"/>
        <end position="197"/>
    </location>
</feature>
<feature type="domain" description="RDD" evidence="7">
    <location>
        <begin position="213"/>
        <end position="336"/>
    </location>
</feature>
<dbReference type="RefSeq" id="WP_216880931.1">
    <property type="nucleotide sequence ID" value="NZ_JAHOMJ010000004.1"/>
</dbReference>
<name>A0AAP2UJX5_CLOIN</name>
<evidence type="ECO:0000256" key="2">
    <source>
        <dbReference type="ARBA" id="ARBA00022692"/>
    </source>
</evidence>
<feature type="transmembrane region" description="Helical" evidence="5">
    <location>
        <begin position="6"/>
        <end position="28"/>
    </location>
</feature>
<dbReference type="InterPro" id="IPR053150">
    <property type="entry name" value="Teicoplanin_resist-assoc"/>
</dbReference>
<dbReference type="InterPro" id="IPR021192">
    <property type="entry name" value="UCP031578_Vanz/RDD"/>
</dbReference>
<comment type="caution">
    <text evidence="8">The sequence shown here is derived from an EMBL/GenBank/DDBJ whole genome shotgun (WGS) entry which is preliminary data.</text>
</comment>
<evidence type="ECO:0000256" key="5">
    <source>
        <dbReference type="SAM" id="Phobius"/>
    </source>
</evidence>
<evidence type="ECO:0000256" key="1">
    <source>
        <dbReference type="ARBA" id="ARBA00004141"/>
    </source>
</evidence>
<evidence type="ECO:0000256" key="3">
    <source>
        <dbReference type="ARBA" id="ARBA00022989"/>
    </source>
</evidence>
<dbReference type="Pfam" id="PF06271">
    <property type="entry name" value="RDD"/>
    <property type="match status" value="1"/>
</dbReference>
<evidence type="ECO:0000313" key="9">
    <source>
        <dbReference type="Proteomes" id="UP001203972"/>
    </source>
</evidence>
<dbReference type="InterPro" id="IPR010432">
    <property type="entry name" value="RDD"/>
</dbReference>
<evidence type="ECO:0000256" key="4">
    <source>
        <dbReference type="ARBA" id="ARBA00023136"/>
    </source>
</evidence>
<keyword evidence="2 5" id="KW-0812">Transmembrane</keyword>
<feature type="transmembrane region" description="Helical" evidence="5">
    <location>
        <begin position="218"/>
        <end position="240"/>
    </location>
</feature>
<dbReference type="PIRSF" id="PIRSF031578">
    <property type="entry name" value="Uncharacterised_Vanz_RDD-cont"/>
    <property type="match status" value="1"/>
</dbReference>
<feature type="transmembrane region" description="Helical" evidence="5">
    <location>
        <begin position="110"/>
        <end position="128"/>
    </location>
</feature>
<dbReference type="EMBL" id="JAKTMA010000002">
    <property type="protein sequence ID" value="MCR0231363.1"/>
    <property type="molecule type" value="Genomic_DNA"/>
</dbReference>
<feature type="transmembrane region" description="Helical" evidence="5">
    <location>
        <begin position="40"/>
        <end position="63"/>
    </location>
</feature>
<accession>A0AAP2UJX5</accession>
<comment type="subcellular location">
    <subcellularLocation>
        <location evidence="1">Membrane</location>
        <topology evidence="1">Multi-pass membrane protein</topology>
    </subcellularLocation>
</comment>
<feature type="transmembrane region" description="Helical" evidence="5">
    <location>
        <begin position="301"/>
        <end position="326"/>
    </location>
</feature>
<dbReference type="Pfam" id="PF04892">
    <property type="entry name" value="VanZ"/>
    <property type="match status" value="1"/>
</dbReference>
<feature type="transmembrane region" description="Helical" evidence="5">
    <location>
        <begin position="140"/>
        <end position="162"/>
    </location>
</feature>
<evidence type="ECO:0000259" key="7">
    <source>
        <dbReference type="Pfam" id="PF06271"/>
    </source>
</evidence>
<sequence length="406" mass="46421">MSVYLIPLQSALLLFPFLAAMITLPYIIIQYRKYGSILPIRVLIVYSFIFYLLCAYFLVLLPLPPMEEVASYTKPIVQLIPFASLKEFTMNSSLIWNDPATYLTALNEPSLYLIIFNILLTVPFGVYLRYYFQCSWKKTLLFTFLLTLSFECLQLSALFGYYPRPYRLFDVDDLITNTLGGMLGYAITPVFAHFLVSRSRMDEKAYDRGRSVSPLRRALAFFFDNLIILLTTAIITALILILRDEFLLTSPAIRICLLYLAVVFLYLFILPILMHGRTLGKAAVKIKPVSMDGHPPHWYQYLLHFMILYGLILPAPFYIFHCVLAFLTQSAAAHHWMYGGAVLILAVLYMVTMYQCILSLFDKDAIPWYDRFLPIKNQSGIQGLKKEVTGSDTASLTEDDTSTATS</sequence>
<gene>
    <name evidence="8" type="ORF">MKC95_01095</name>
</gene>
<reference evidence="8" key="1">
    <citation type="journal article" date="2022" name="Clin. Infect. Dis.">
        <title>Association between Clostridium innocuum and antibiotic-associated diarrhea in adults and children: A cross-sectional study and comparative genomics analysis.</title>
        <authorList>
            <person name="Cherny K.E."/>
            <person name="Muscat E.B."/>
            <person name="Balaji A."/>
            <person name="Mukherjee J."/>
            <person name="Ozer E.A."/>
            <person name="Angarone M.P."/>
            <person name="Hauser A.R."/>
            <person name="Sichel J.S."/>
            <person name="Amponsah E."/>
            <person name="Kociolek L.K."/>
        </authorList>
    </citation>
    <scope>NUCLEOTIDE SEQUENCE</scope>
    <source>
        <strain evidence="8">NU1-AC-029v</strain>
    </source>
</reference>
<dbReference type="GO" id="GO:0016020">
    <property type="term" value="C:membrane"/>
    <property type="evidence" value="ECO:0007669"/>
    <property type="project" value="UniProtKB-SubCell"/>
</dbReference>
<feature type="domain" description="VanZ-like" evidence="6">
    <location>
        <begin position="48"/>
        <end position="191"/>
    </location>
</feature>
<evidence type="ECO:0000313" key="8">
    <source>
        <dbReference type="EMBL" id="MCR0231363.1"/>
    </source>
</evidence>
<evidence type="ECO:0000259" key="6">
    <source>
        <dbReference type="Pfam" id="PF04892"/>
    </source>
</evidence>
<organism evidence="8 9">
    <name type="scientific">Clostridium innocuum</name>
    <dbReference type="NCBI Taxonomy" id="1522"/>
    <lineage>
        <taxon>Bacteria</taxon>
        <taxon>Bacillati</taxon>
        <taxon>Bacillota</taxon>
        <taxon>Clostridia</taxon>
        <taxon>Eubacteriales</taxon>
        <taxon>Clostridiaceae</taxon>
        <taxon>Clostridium</taxon>
    </lineage>
</organism>
<feature type="transmembrane region" description="Helical" evidence="5">
    <location>
        <begin position="252"/>
        <end position="273"/>
    </location>
</feature>